<evidence type="ECO:0000259" key="1">
    <source>
        <dbReference type="Pfam" id="PF04377"/>
    </source>
</evidence>
<dbReference type="OrthoDB" id="5861882at2759"/>
<name>A0A0R3PRR9_ANGCS</name>
<accession>A0A0R3PRR9</accession>
<dbReference type="InterPro" id="IPR030700">
    <property type="entry name" value="N-end_Aminoacyl_Trfase"/>
</dbReference>
<keyword evidence="3" id="KW-1185">Reference proteome</keyword>
<dbReference type="SUPFAM" id="SSF55729">
    <property type="entry name" value="Acyl-CoA N-acyltransferases (Nat)"/>
    <property type="match status" value="1"/>
</dbReference>
<reference evidence="4" key="1">
    <citation type="submission" date="2017-02" db="UniProtKB">
        <authorList>
            <consortium name="WormBaseParasite"/>
        </authorList>
    </citation>
    <scope>IDENTIFICATION</scope>
</reference>
<organism evidence="4">
    <name type="scientific">Angiostrongylus costaricensis</name>
    <name type="common">Nematode worm</name>
    <dbReference type="NCBI Taxonomy" id="334426"/>
    <lineage>
        <taxon>Eukaryota</taxon>
        <taxon>Metazoa</taxon>
        <taxon>Ecdysozoa</taxon>
        <taxon>Nematoda</taxon>
        <taxon>Chromadorea</taxon>
        <taxon>Rhabditida</taxon>
        <taxon>Rhabditina</taxon>
        <taxon>Rhabditomorpha</taxon>
        <taxon>Strongyloidea</taxon>
        <taxon>Metastrongylidae</taxon>
        <taxon>Angiostrongylus</taxon>
    </lineage>
</organism>
<dbReference type="GO" id="GO:0004057">
    <property type="term" value="F:arginyl-tRNA--protein transferase activity"/>
    <property type="evidence" value="ECO:0007669"/>
    <property type="project" value="InterPro"/>
</dbReference>
<gene>
    <name evidence="2" type="ORF">ACOC_LOCUS8232</name>
</gene>
<evidence type="ECO:0000313" key="2">
    <source>
        <dbReference type="EMBL" id="VDM59817.1"/>
    </source>
</evidence>
<dbReference type="OMA" id="INIHNEP"/>
<dbReference type="InterPro" id="IPR007472">
    <property type="entry name" value="N-end_Aminoacyl_Trfase_C"/>
</dbReference>
<dbReference type="EMBL" id="UYYA01004132">
    <property type="protein sequence ID" value="VDM59817.1"/>
    <property type="molecule type" value="Genomic_DNA"/>
</dbReference>
<sequence>MERYNESYLLYKKYQKIIHNDNSTSKSGFNRFLVDSPLYDEELPPLTPQLAYGSYHQWYILDGKLLAVSVIDILPRCVSSKYMYYDPDYSFLNLGTYSALREICLTRTLLETRPELKYYYMGYYIITCEKMRYKGRFRPSELLCDRALQWIVPYGEIGELTPSLQQLLNSQSVIDKLDSFAKLIRCDMTRLVVYLPELQS</sequence>
<reference evidence="2 3" key="2">
    <citation type="submission" date="2018-11" db="EMBL/GenBank/DDBJ databases">
        <authorList>
            <consortium name="Pathogen Informatics"/>
        </authorList>
    </citation>
    <scope>NUCLEOTIDE SEQUENCE [LARGE SCALE GENOMIC DNA]</scope>
    <source>
        <strain evidence="2 3">Costa Rica</strain>
    </source>
</reference>
<dbReference type="Proteomes" id="UP000267027">
    <property type="component" value="Unassembled WGS sequence"/>
</dbReference>
<dbReference type="AlphaFoldDB" id="A0A0R3PRR9"/>
<evidence type="ECO:0000313" key="3">
    <source>
        <dbReference type="Proteomes" id="UP000267027"/>
    </source>
</evidence>
<dbReference type="InterPro" id="IPR016181">
    <property type="entry name" value="Acyl_CoA_acyltransferase"/>
</dbReference>
<dbReference type="PANTHER" id="PTHR21367">
    <property type="entry name" value="ARGININE-TRNA-PROTEIN TRANSFERASE 1"/>
    <property type="match status" value="1"/>
</dbReference>
<evidence type="ECO:0000313" key="4">
    <source>
        <dbReference type="WBParaSite" id="ACOC_0000823101-mRNA-1"/>
    </source>
</evidence>
<dbReference type="WBParaSite" id="ACOC_0000823101-mRNA-1">
    <property type="protein sequence ID" value="ACOC_0000823101-mRNA-1"/>
    <property type="gene ID" value="ACOC_0000823101"/>
</dbReference>
<protein>
    <submittedName>
        <fullName evidence="4">ATE_C domain-containing protein</fullName>
    </submittedName>
</protein>
<proteinExistence type="predicted"/>
<feature type="domain" description="N-end rule aminoacyl transferase C-terminal" evidence="1">
    <location>
        <begin position="6"/>
        <end position="144"/>
    </location>
</feature>
<dbReference type="PANTHER" id="PTHR21367:SF1">
    <property type="entry name" value="ARGINYL-TRNA--PROTEIN TRANSFERASE 1"/>
    <property type="match status" value="1"/>
</dbReference>
<dbReference type="STRING" id="334426.A0A0R3PRR9"/>
<dbReference type="GO" id="GO:0005737">
    <property type="term" value="C:cytoplasm"/>
    <property type="evidence" value="ECO:0007669"/>
    <property type="project" value="TreeGrafter"/>
</dbReference>
<dbReference type="Pfam" id="PF04377">
    <property type="entry name" value="ATE_C"/>
    <property type="match status" value="1"/>
</dbReference>